<evidence type="ECO:0000313" key="2">
    <source>
        <dbReference type="Proteomes" id="UP000050741"/>
    </source>
</evidence>
<evidence type="ECO:0000256" key="1">
    <source>
        <dbReference type="SAM" id="SignalP"/>
    </source>
</evidence>
<keyword evidence="1" id="KW-0732">Signal</keyword>
<dbReference type="AlphaFoldDB" id="A0A183CGH3"/>
<sequence>MFFPILLFNFLLILSEGAPPWQQKMKATKCRDGREGTQMEEAKRDISHYNGLQVEGQDRDLTPRLRLKNPELFLRQKRDLTPNLKF</sequence>
<dbReference type="WBParaSite" id="GPLIN_001197800">
    <property type="protein sequence ID" value="GPLIN_001197800"/>
    <property type="gene ID" value="GPLIN_001197800"/>
</dbReference>
<name>A0A183CGH3_GLOPA</name>
<dbReference type="Proteomes" id="UP000050741">
    <property type="component" value="Unassembled WGS sequence"/>
</dbReference>
<protein>
    <submittedName>
        <fullName evidence="3">Uncharacterized protein</fullName>
    </submittedName>
</protein>
<reference evidence="2" key="1">
    <citation type="submission" date="2013-12" db="EMBL/GenBank/DDBJ databases">
        <authorList>
            <person name="Aslett M."/>
        </authorList>
    </citation>
    <scope>NUCLEOTIDE SEQUENCE [LARGE SCALE GENOMIC DNA]</scope>
    <source>
        <strain evidence="2">Lindley</strain>
    </source>
</reference>
<keyword evidence="2" id="KW-1185">Reference proteome</keyword>
<feature type="signal peptide" evidence="1">
    <location>
        <begin position="1"/>
        <end position="17"/>
    </location>
</feature>
<organism evidence="2 3">
    <name type="scientific">Globodera pallida</name>
    <name type="common">Potato cyst nematode worm</name>
    <name type="synonym">Heterodera pallida</name>
    <dbReference type="NCBI Taxonomy" id="36090"/>
    <lineage>
        <taxon>Eukaryota</taxon>
        <taxon>Metazoa</taxon>
        <taxon>Ecdysozoa</taxon>
        <taxon>Nematoda</taxon>
        <taxon>Chromadorea</taxon>
        <taxon>Rhabditida</taxon>
        <taxon>Tylenchina</taxon>
        <taxon>Tylenchomorpha</taxon>
        <taxon>Tylenchoidea</taxon>
        <taxon>Heteroderidae</taxon>
        <taxon>Heteroderinae</taxon>
        <taxon>Globodera</taxon>
    </lineage>
</organism>
<proteinExistence type="predicted"/>
<feature type="chain" id="PRO_5008147562" evidence="1">
    <location>
        <begin position="18"/>
        <end position="86"/>
    </location>
</feature>
<evidence type="ECO:0000313" key="3">
    <source>
        <dbReference type="WBParaSite" id="GPLIN_001197800"/>
    </source>
</evidence>
<reference evidence="3" key="3">
    <citation type="submission" date="2016-06" db="UniProtKB">
        <authorList>
            <consortium name="WormBaseParasite"/>
        </authorList>
    </citation>
    <scope>IDENTIFICATION</scope>
</reference>
<reference evidence="2" key="2">
    <citation type="submission" date="2014-05" db="EMBL/GenBank/DDBJ databases">
        <title>The genome and life-stage specific transcriptomes of Globodera pallida elucidate key aspects of plant parasitism by a cyst nematode.</title>
        <authorList>
            <person name="Cotton J.A."/>
            <person name="Lilley C.J."/>
            <person name="Jones L.M."/>
            <person name="Kikuchi T."/>
            <person name="Reid A.J."/>
            <person name="Thorpe P."/>
            <person name="Tsai I.J."/>
            <person name="Beasley H."/>
            <person name="Blok V."/>
            <person name="Cock P.J.A."/>
            <person name="Van den Akker S.E."/>
            <person name="Holroyd N."/>
            <person name="Hunt M."/>
            <person name="Mantelin S."/>
            <person name="Naghra H."/>
            <person name="Pain A."/>
            <person name="Palomares-Rius J.E."/>
            <person name="Zarowiecki M."/>
            <person name="Berriman M."/>
            <person name="Jones J.T."/>
            <person name="Urwin P.E."/>
        </authorList>
    </citation>
    <scope>NUCLEOTIDE SEQUENCE [LARGE SCALE GENOMIC DNA]</scope>
    <source>
        <strain evidence="2">Lindley</strain>
    </source>
</reference>
<accession>A0A183CGH3</accession>